<dbReference type="GO" id="GO:0035805">
    <property type="term" value="C:egg coat"/>
    <property type="evidence" value="ECO:0007669"/>
    <property type="project" value="TreeGrafter"/>
</dbReference>
<sequence>MNLGTQGPEVFSANYKDCHVLEKDGRSHPRVFVEAVLPNGTVPGGLQAHPPQSEKKFKGSPSAGCSHDNTREGPCYYGNTATVQCFRNSHFVLVVSQETALVCRTLIDLHLARSAPRLPPSQEAGSSVVDRIQHNQLVTNIGIWMGPQGSITWDGTFLTQAGLRAWEEAKAVPGRCHLLISEVTKPQMRQKITGAEALRYSNLDAPILCLLSSILSNLDFRLHIHCVFNASDFLPLQAPLFPPPSSHCDPVQPLRLQLQIDKGKGYTPTEIHEPLSLQTRLSAPTTGRGTTPLWGCFKSLTPWRSGSCRGQTPFWSWCCTSANPFQYPQWPIQSVLHRCHLRPPGHWLLEGPQGTTQKHVYFLCGTSACCPPGLKTYSTTCSSGAAGLFLASEPRGEQGGNDIARSRAWLHHELQPKSSPLGNSFAVGCCPGLRGWRLCGPEPGQAQKLLEGNRSLVKAGVEKLLVMTRQNHSHLRHVRLRVSSVLSELRPLLLGRVQCLPGLNLGDFASPEGKPALQAEKAGQEK</sequence>
<comment type="caution">
    <text evidence="2">The sequence shown here is derived from an EMBL/GenBank/DDBJ whole genome shotgun (WGS) entry which is preliminary data.</text>
</comment>
<keyword evidence="3" id="KW-1185">Reference proteome</keyword>
<dbReference type="PANTHER" id="PTHR23343">
    <property type="entry name" value="ZONA PELLUCIDA SPERM-BINDING PROTEIN"/>
    <property type="match status" value="1"/>
</dbReference>
<dbReference type="InterPro" id="IPR051148">
    <property type="entry name" value="Zona_Pellucida_Domain_gp"/>
</dbReference>
<dbReference type="GO" id="GO:0060468">
    <property type="term" value="P:prevention of polyspermy"/>
    <property type="evidence" value="ECO:0007669"/>
    <property type="project" value="TreeGrafter"/>
</dbReference>
<dbReference type="AlphaFoldDB" id="A0A643BRW3"/>
<dbReference type="PANTHER" id="PTHR23343:SF41">
    <property type="entry name" value="ZONA PELLUCIDA SPERM-BINDING PROTEIN 1"/>
    <property type="match status" value="1"/>
</dbReference>
<evidence type="ECO:0000256" key="1">
    <source>
        <dbReference type="SAM" id="MobiDB-lite"/>
    </source>
</evidence>
<dbReference type="EMBL" id="SGJD01005144">
    <property type="protein sequence ID" value="KAB0390692.1"/>
    <property type="molecule type" value="Genomic_DNA"/>
</dbReference>
<evidence type="ECO:0000313" key="2">
    <source>
        <dbReference type="EMBL" id="KAB0390692.1"/>
    </source>
</evidence>
<reference evidence="2 3" key="1">
    <citation type="journal article" date="2019" name="PLoS ONE">
        <title>Genomic analyses reveal an absence of contemporary introgressive admixture between fin whales and blue whales, despite known hybrids.</title>
        <authorList>
            <person name="Westbury M.V."/>
            <person name="Petersen B."/>
            <person name="Lorenzen E.D."/>
        </authorList>
    </citation>
    <scope>NUCLEOTIDE SEQUENCE [LARGE SCALE GENOMIC DNA]</scope>
    <source>
        <strain evidence="2">FinWhale-01</strain>
    </source>
</reference>
<dbReference type="OrthoDB" id="9907024at2759"/>
<proteinExistence type="predicted"/>
<feature type="non-terminal residue" evidence="2">
    <location>
        <position position="526"/>
    </location>
</feature>
<dbReference type="GO" id="GO:0007339">
    <property type="term" value="P:binding of sperm to zona pellucida"/>
    <property type="evidence" value="ECO:0007669"/>
    <property type="project" value="TreeGrafter"/>
</dbReference>
<dbReference type="GO" id="GO:0032190">
    <property type="term" value="F:acrosin binding"/>
    <property type="evidence" value="ECO:0007669"/>
    <property type="project" value="TreeGrafter"/>
</dbReference>
<accession>A0A643BRW3</accession>
<name>A0A643BRW3_BALPH</name>
<feature type="region of interest" description="Disordered" evidence="1">
    <location>
        <begin position="42"/>
        <end position="65"/>
    </location>
</feature>
<gene>
    <name evidence="2" type="ORF">E2I00_018325</name>
</gene>
<evidence type="ECO:0000313" key="3">
    <source>
        <dbReference type="Proteomes" id="UP000437017"/>
    </source>
</evidence>
<dbReference type="GO" id="GO:0035804">
    <property type="term" value="F:structural constituent of egg coat"/>
    <property type="evidence" value="ECO:0007669"/>
    <property type="project" value="TreeGrafter"/>
</dbReference>
<organism evidence="2 3">
    <name type="scientific">Balaenoptera physalus</name>
    <name type="common">Fin whale</name>
    <name type="synonym">Balaena physalus</name>
    <dbReference type="NCBI Taxonomy" id="9770"/>
    <lineage>
        <taxon>Eukaryota</taxon>
        <taxon>Metazoa</taxon>
        <taxon>Chordata</taxon>
        <taxon>Craniata</taxon>
        <taxon>Vertebrata</taxon>
        <taxon>Euteleostomi</taxon>
        <taxon>Mammalia</taxon>
        <taxon>Eutheria</taxon>
        <taxon>Laurasiatheria</taxon>
        <taxon>Artiodactyla</taxon>
        <taxon>Whippomorpha</taxon>
        <taxon>Cetacea</taxon>
        <taxon>Mysticeti</taxon>
        <taxon>Balaenopteridae</taxon>
        <taxon>Balaenoptera</taxon>
    </lineage>
</organism>
<protein>
    <submittedName>
        <fullName evidence="2">Uncharacterized protein</fullName>
    </submittedName>
</protein>
<dbReference type="Proteomes" id="UP000437017">
    <property type="component" value="Unassembled WGS sequence"/>
</dbReference>